<organism evidence="1 2">
    <name type="scientific">Rattus norvegicus</name>
    <name type="common">Rat</name>
    <dbReference type="NCBI Taxonomy" id="10116"/>
    <lineage>
        <taxon>Eukaryota</taxon>
        <taxon>Metazoa</taxon>
        <taxon>Chordata</taxon>
        <taxon>Craniata</taxon>
        <taxon>Vertebrata</taxon>
        <taxon>Euteleostomi</taxon>
        <taxon>Mammalia</taxon>
        <taxon>Eutheria</taxon>
        <taxon>Euarchontoglires</taxon>
        <taxon>Glires</taxon>
        <taxon>Rodentia</taxon>
        <taxon>Myomorpha</taxon>
        <taxon>Muroidea</taxon>
        <taxon>Muridae</taxon>
        <taxon>Murinae</taxon>
        <taxon>Rattus</taxon>
    </lineage>
</organism>
<sequence length="47" mass="5021">MDLLCKTPFPSLPVTVSLNIVCKYGCPGTHSVDQADLKFRDPPASAS</sequence>
<dbReference type="Proteomes" id="UP000234681">
    <property type="component" value="Chromosome 14"/>
</dbReference>
<evidence type="ECO:0000313" key="1">
    <source>
        <dbReference type="EMBL" id="EDL99902.1"/>
    </source>
</evidence>
<evidence type="ECO:0000313" key="2">
    <source>
        <dbReference type="Proteomes" id="UP000234681"/>
    </source>
</evidence>
<accession>A6IJI9</accession>
<name>A6IJI9_RAT</name>
<gene>
    <name evidence="1" type="ORF">rCG_36082</name>
</gene>
<reference evidence="2" key="1">
    <citation type="submission" date="2005-09" db="EMBL/GenBank/DDBJ databases">
        <authorList>
            <person name="Mural R.J."/>
            <person name="Li P.W."/>
            <person name="Adams M.D."/>
            <person name="Amanatides P.G."/>
            <person name="Baden-Tillson H."/>
            <person name="Barnstead M."/>
            <person name="Chin S.H."/>
            <person name="Dew I."/>
            <person name="Evans C.A."/>
            <person name="Ferriera S."/>
            <person name="Flanigan M."/>
            <person name="Fosler C."/>
            <person name="Glodek A."/>
            <person name="Gu Z."/>
            <person name="Holt R.A."/>
            <person name="Jennings D."/>
            <person name="Kraft C.L."/>
            <person name="Lu F."/>
            <person name="Nguyen T."/>
            <person name="Nusskern D.R."/>
            <person name="Pfannkoch C.M."/>
            <person name="Sitter C."/>
            <person name="Sutton G.G."/>
            <person name="Venter J.C."/>
            <person name="Wang Z."/>
            <person name="Woodage T."/>
            <person name="Zheng X.H."/>
            <person name="Zhong F."/>
        </authorList>
    </citation>
    <scope>NUCLEOTIDE SEQUENCE [LARGE SCALE GENOMIC DNA]</scope>
    <source>
        <strain>BN</strain>
        <strain evidence="2">Sprague-Dawley</strain>
    </source>
</reference>
<dbReference type="AlphaFoldDB" id="A6IJI9"/>
<dbReference type="EMBL" id="CH473963">
    <property type="protein sequence ID" value="EDL99902.1"/>
    <property type="molecule type" value="Genomic_DNA"/>
</dbReference>
<proteinExistence type="predicted"/>
<protein>
    <submittedName>
        <fullName evidence="1">RCG36082</fullName>
    </submittedName>
</protein>